<feature type="transmembrane region" description="Helical" evidence="8">
    <location>
        <begin position="60"/>
        <end position="81"/>
    </location>
</feature>
<feature type="transmembrane region" description="Helical" evidence="8">
    <location>
        <begin position="88"/>
        <end position="107"/>
    </location>
</feature>
<keyword evidence="6 8" id="KW-1133">Transmembrane helix</keyword>
<evidence type="ECO:0000256" key="8">
    <source>
        <dbReference type="SAM" id="Phobius"/>
    </source>
</evidence>
<organism evidence="9 10">
    <name type="scientific">Sulfuricaulis limicola</name>
    <dbReference type="NCBI Taxonomy" id="1620215"/>
    <lineage>
        <taxon>Bacteria</taxon>
        <taxon>Pseudomonadati</taxon>
        <taxon>Pseudomonadota</taxon>
        <taxon>Gammaproteobacteria</taxon>
        <taxon>Acidiferrobacterales</taxon>
        <taxon>Acidiferrobacteraceae</taxon>
        <taxon>Sulfuricaulis</taxon>
    </lineage>
</organism>
<dbReference type="InParanoid" id="A0A1B4XEV5"/>
<feature type="transmembrane region" description="Helical" evidence="8">
    <location>
        <begin position="299"/>
        <end position="320"/>
    </location>
</feature>
<feature type="transmembrane region" description="Helical" evidence="8">
    <location>
        <begin position="189"/>
        <end position="210"/>
    </location>
</feature>
<dbReference type="InterPro" id="IPR037294">
    <property type="entry name" value="ABC_BtuC-like"/>
</dbReference>
<name>A0A1B4XEV5_9GAMM</name>
<feature type="transmembrane region" description="Helical" evidence="8">
    <location>
        <begin position="144"/>
        <end position="169"/>
    </location>
</feature>
<protein>
    <submittedName>
        <fullName evidence="9">ABC transporter permease</fullName>
    </submittedName>
</protein>
<dbReference type="RefSeq" id="WP_096360198.1">
    <property type="nucleotide sequence ID" value="NZ_AP014879.1"/>
</dbReference>
<sequence>MSRRLLTMLILLALAPLALWFAVSHGSLDIGAAELWHALLGRQDNATVYLVVHELRLPRALAAFAVGGLLALSGALLQVLLRNPLADPYVLGVSGGAACAALLSMLGGLGIGWVRGNAFLGALVSMFLVFGLSRLGSVWTQNRLLLTGVVIAAGWGALISLILALAPAAQIQGMLFWLIGDLSYATQPTVALAAMLAGLAVSLWFARALNLLLRGENTAAALGENPARLRFAIYLVASLLTAMAVTLAGSVGFVGLVIPHILRLLGGSDHRFLLPASVLLGGGFLTIADTLARSLTAPAQLPVGVITALLGVPVFLYLLVRSR</sequence>
<gene>
    <name evidence="9" type="ORF">SCL_1011</name>
</gene>
<evidence type="ECO:0000313" key="10">
    <source>
        <dbReference type="Proteomes" id="UP000243180"/>
    </source>
</evidence>
<dbReference type="EMBL" id="AP014879">
    <property type="protein sequence ID" value="BAV33326.1"/>
    <property type="molecule type" value="Genomic_DNA"/>
</dbReference>
<dbReference type="GO" id="GO:0033214">
    <property type="term" value="P:siderophore-iron import into cell"/>
    <property type="evidence" value="ECO:0007669"/>
    <property type="project" value="TreeGrafter"/>
</dbReference>
<feature type="transmembrane region" description="Helical" evidence="8">
    <location>
        <begin position="113"/>
        <end position="132"/>
    </location>
</feature>
<dbReference type="FunCoup" id="A0A1B4XEV5">
    <property type="interactions" value="135"/>
</dbReference>
<keyword evidence="4" id="KW-1003">Cell membrane</keyword>
<dbReference type="InterPro" id="IPR000522">
    <property type="entry name" value="ABC_transptr_permease_BtuC"/>
</dbReference>
<proteinExistence type="inferred from homology"/>
<dbReference type="Gene3D" id="1.10.3470.10">
    <property type="entry name" value="ABC transporter involved in vitamin B12 uptake, BtuC"/>
    <property type="match status" value="1"/>
</dbReference>
<evidence type="ECO:0000256" key="1">
    <source>
        <dbReference type="ARBA" id="ARBA00004651"/>
    </source>
</evidence>
<dbReference type="OrthoDB" id="9055647at2"/>
<keyword evidence="3" id="KW-0813">Transport</keyword>
<evidence type="ECO:0000256" key="4">
    <source>
        <dbReference type="ARBA" id="ARBA00022475"/>
    </source>
</evidence>
<evidence type="ECO:0000256" key="6">
    <source>
        <dbReference type="ARBA" id="ARBA00022989"/>
    </source>
</evidence>
<comment type="subcellular location">
    <subcellularLocation>
        <location evidence="1">Cell membrane</location>
        <topology evidence="1">Multi-pass membrane protein</topology>
    </subcellularLocation>
</comment>
<keyword evidence="10" id="KW-1185">Reference proteome</keyword>
<evidence type="ECO:0000256" key="3">
    <source>
        <dbReference type="ARBA" id="ARBA00022448"/>
    </source>
</evidence>
<evidence type="ECO:0000313" key="9">
    <source>
        <dbReference type="EMBL" id="BAV33326.1"/>
    </source>
</evidence>
<dbReference type="FunFam" id="1.10.3470.10:FF:000001">
    <property type="entry name" value="Vitamin B12 ABC transporter permease BtuC"/>
    <property type="match status" value="1"/>
</dbReference>
<dbReference type="Proteomes" id="UP000243180">
    <property type="component" value="Chromosome"/>
</dbReference>
<evidence type="ECO:0000256" key="2">
    <source>
        <dbReference type="ARBA" id="ARBA00007935"/>
    </source>
</evidence>
<dbReference type="GO" id="GO:0005886">
    <property type="term" value="C:plasma membrane"/>
    <property type="evidence" value="ECO:0007669"/>
    <property type="project" value="UniProtKB-SubCell"/>
</dbReference>
<dbReference type="KEGG" id="slim:SCL_1011"/>
<accession>A0A1B4XEV5</accession>
<keyword evidence="5 8" id="KW-0812">Transmembrane</keyword>
<dbReference type="PANTHER" id="PTHR30472">
    <property type="entry name" value="FERRIC ENTEROBACTIN TRANSPORT SYSTEM PERMEASE PROTEIN"/>
    <property type="match status" value="1"/>
</dbReference>
<dbReference type="SUPFAM" id="SSF81345">
    <property type="entry name" value="ABC transporter involved in vitamin B12 uptake, BtuC"/>
    <property type="match status" value="1"/>
</dbReference>
<reference evidence="9 10" key="1">
    <citation type="submission" date="2015-05" db="EMBL/GenBank/DDBJ databases">
        <title>Complete genome sequence of a sulfur-oxidizing gammaproteobacterium strain HA5.</title>
        <authorList>
            <person name="Miura A."/>
            <person name="Kojima H."/>
            <person name="Fukui M."/>
        </authorList>
    </citation>
    <scope>NUCLEOTIDE SEQUENCE [LARGE SCALE GENOMIC DNA]</scope>
    <source>
        <strain evidence="9 10">HA5</strain>
    </source>
</reference>
<dbReference type="AlphaFoldDB" id="A0A1B4XEV5"/>
<dbReference type="CDD" id="cd06550">
    <property type="entry name" value="TM_ABC_iron-siderophores_like"/>
    <property type="match status" value="1"/>
</dbReference>
<dbReference type="PANTHER" id="PTHR30472:SF25">
    <property type="entry name" value="ABC TRANSPORTER PERMEASE PROTEIN MJ0876-RELATED"/>
    <property type="match status" value="1"/>
</dbReference>
<dbReference type="GO" id="GO:0022857">
    <property type="term" value="F:transmembrane transporter activity"/>
    <property type="evidence" value="ECO:0007669"/>
    <property type="project" value="InterPro"/>
</dbReference>
<feature type="transmembrane region" description="Helical" evidence="8">
    <location>
        <begin position="231"/>
        <end position="260"/>
    </location>
</feature>
<evidence type="ECO:0000256" key="5">
    <source>
        <dbReference type="ARBA" id="ARBA00022692"/>
    </source>
</evidence>
<dbReference type="Pfam" id="PF01032">
    <property type="entry name" value="FecCD"/>
    <property type="match status" value="1"/>
</dbReference>
<keyword evidence="7 8" id="KW-0472">Membrane</keyword>
<comment type="similarity">
    <text evidence="2">Belongs to the binding-protein-dependent transport system permease family. FecCD subfamily.</text>
</comment>
<evidence type="ECO:0000256" key="7">
    <source>
        <dbReference type="ARBA" id="ARBA00023136"/>
    </source>
</evidence>